<proteinExistence type="inferred from homology"/>
<evidence type="ECO:0000256" key="2">
    <source>
        <dbReference type="ARBA" id="ARBA00009610"/>
    </source>
</evidence>
<dbReference type="InterPro" id="IPR044215">
    <property type="entry name" value="PIG-H"/>
</dbReference>
<name>A0A0C9MLK6_9FUNG</name>
<dbReference type="Pfam" id="PF10181">
    <property type="entry name" value="PIG-H"/>
    <property type="match status" value="1"/>
</dbReference>
<sequence>MVALFVSVPNLFEGAMPNRQDDVPAAAEQIYTLESMTCRILPGLQAREYIVKSSSNAINLLDVFIWSIAIYLAKSQLYKYAIAAALIWLFAKQKSVRQESILAIRDVGIQVKTTYWGGSSVSRFINRNKIDDVIINEGISFWQIKSYMAILVKDEDKMVVVFEHLLPRLKPVLLRAYQGIRIIIFTQKPNHALDSFYTPKQ</sequence>
<feature type="domain" description="Phosphatidylinositol N-acetylglucosaminyltransferase subunit H conserved" evidence="3">
    <location>
        <begin position="100"/>
        <end position="163"/>
    </location>
</feature>
<evidence type="ECO:0000256" key="1">
    <source>
        <dbReference type="ARBA" id="ARBA00004687"/>
    </source>
</evidence>
<dbReference type="STRING" id="91626.A0A0C9MLK6"/>
<organism evidence="4">
    <name type="scientific">Mucor ambiguus</name>
    <dbReference type="NCBI Taxonomy" id="91626"/>
    <lineage>
        <taxon>Eukaryota</taxon>
        <taxon>Fungi</taxon>
        <taxon>Fungi incertae sedis</taxon>
        <taxon>Mucoromycota</taxon>
        <taxon>Mucoromycotina</taxon>
        <taxon>Mucoromycetes</taxon>
        <taxon>Mucorales</taxon>
        <taxon>Mucorineae</taxon>
        <taxon>Mucoraceae</taxon>
        <taxon>Mucor</taxon>
    </lineage>
</organism>
<accession>A0A0C9MLK6</accession>
<evidence type="ECO:0000259" key="3">
    <source>
        <dbReference type="Pfam" id="PF10181"/>
    </source>
</evidence>
<gene>
    <name evidence="4" type="ORF">MAM1_0203c07920</name>
</gene>
<keyword evidence="5" id="KW-1185">Reference proteome</keyword>
<dbReference type="OrthoDB" id="6256716at2759"/>
<dbReference type="Proteomes" id="UP000053815">
    <property type="component" value="Unassembled WGS sequence"/>
</dbReference>
<evidence type="ECO:0000313" key="5">
    <source>
        <dbReference type="Proteomes" id="UP000053815"/>
    </source>
</evidence>
<dbReference type="UniPathway" id="UPA00196"/>
<comment type="similarity">
    <text evidence="2">Belongs to the PIGH family.</text>
</comment>
<dbReference type="GO" id="GO:0000506">
    <property type="term" value="C:glycosylphosphatidylinositol-N-acetylglucosaminyltransferase (GPI-GnT) complex"/>
    <property type="evidence" value="ECO:0007669"/>
    <property type="project" value="InterPro"/>
</dbReference>
<dbReference type="InterPro" id="IPR019328">
    <property type="entry name" value="PIGH-H_dom"/>
</dbReference>
<dbReference type="PANTHER" id="PTHR15231">
    <property type="entry name" value="PHOSPHATIDYLINOSITOL N-ACETYLGLUCOSAMINYLTRANSFERASE SUBUNIT H"/>
    <property type="match status" value="1"/>
</dbReference>
<dbReference type="PANTHER" id="PTHR15231:SF1">
    <property type="entry name" value="PHOSPHATIDYLINOSITOL N-ACETYLGLUCOSAMINYLTRANSFERASE SUBUNIT H"/>
    <property type="match status" value="1"/>
</dbReference>
<reference evidence="4" key="1">
    <citation type="submission" date="2014-09" db="EMBL/GenBank/DDBJ databases">
        <title>Draft genome sequence of an oleaginous Mucoromycotina fungus Mucor ambiguus NBRC6742.</title>
        <authorList>
            <person name="Takeda I."/>
            <person name="Yamane N."/>
            <person name="Morita T."/>
            <person name="Tamano K."/>
            <person name="Machida M."/>
            <person name="Baker S."/>
            <person name="Koike H."/>
        </authorList>
    </citation>
    <scope>NUCLEOTIDE SEQUENCE</scope>
    <source>
        <strain evidence="4">NBRC 6742</strain>
    </source>
</reference>
<dbReference type="EMBL" id="DF836492">
    <property type="protein sequence ID" value="GAN08409.1"/>
    <property type="molecule type" value="Genomic_DNA"/>
</dbReference>
<evidence type="ECO:0000313" key="4">
    <source>
        <dbReference type="EMBL" id="GAN08409.1"/>
    </source>
</evidence>
<dbReference type="AlphaFoldDB" id="A0A0C9MLK6"/>
<comment type="pathway">
    <text evidence="1">Glycolipid biosynthesis; glycosylphosphatidylinositol-anchor biosynthesis.</text>
</comment>
<protein>
    <recommendedName>
        <fullName evidence="3">Phosphatidylinositol N-acetylglucosaminyltransferase subunit H conserved domain-containing protein</fullName>
    </recommendedName>
</protein>
<dbReference type="GO" id="GO:0006506">
    <property type="term" value="P:GPI anchor biosynthetic process"/>
    <property type="evidence" value="ECO:0007669"/>
    <property type="project" value="UniProtKB-UniPathway"/>
</dbReference>